<reference evidence="2" key="1">
    <citation type="submission" date="2025-08" db="UniProtKB">
        <authorList>
            <consortium name="RefSeq"/>
        </authorList>
    </citation>
    <scope>IDENTIFICATION</scope>
    <source>
        <tissue evidence="2">Whole insect</tissue>
    </source>
</reference>
<gene>
    <name evidence="2" type="primary">LOC114327825</name>
</gene>
<feature type="chain" id="PRO_5027627246" evidence="1">
    <location>
        <begin position="23"/>
        <end position="90"/>
    </location>
</feature>
<name>A0A6P7F942_DIAVI</name>
<keyword evidence="1" id="KW-0732">Signal</keyword>
<evidence type="ECO:0000313" key="2">
    <source>
        <dbReference type="RefSeq" id="XP_028132334.1"/>
    </source>
</evidence>
<dbReference type="Gene3D" id="2.10.25.10">
    <property type="entry name" value="Laminin"/>
    <property type="match status" value="1"/>
</dbReference>
<sequence>MKNFFVLIVVSYLSLVVLQADALSCPDNASPQCKPCCPDPTCSDNRPTCLSNPECSGLRPLLPSCQIVCRCNPGFVTTINGKCVRPNECF</sequence>
<dbReference type="RefSeq" id="XP_028132334.1">
    <property type="nucleotide sequence ID" value="XM_028276533.1"/>
</dbReference>
<dbReference type="FunCoup" id="A0A6P7F942">
    <property type="interactions" value="66"/>
</dbReference>
<proteinExistence type="predicted"/>
<accession>A0A6P7F942</accession>
<evidence type="ECO:0000256" key="1">
    <source>
        <dbReference type="SAM" id="SignalP"/>
    </source>
</evidence>
<feature type="signal peptide" evidence="1">
    <location>
        <begin position="1"/>
        <end position="22"/>
    </location>
</feature>
<dbReference type="AlphaFoldDB" id="A0A6P7F942"/>
<dbReference type="InParanoid" id="A0A6P7F942"/>
<organism evidence="2">
    <name type="scientific">Diabrotica virgifera virgifera</name>
    <name type="common">western corn rootworm</name>
    <dbReference type="NCBI Taxonomy" id="50390"/>
    <lineage>
        <taxon>Eukaryota</taxon>
        <taxon>Metazoa</taxon>
        <taxon>Ecdysozoa</taxon>
        <taxon>Arthropoda</taxon>
        <taxon>Hexapoda</taxon>
        <taxon>Insecta</taxon>
        <taxon>Pterygota</taxon>
        <taxon>Neoptera</taxon>
        <taxon>Endopterygota</taxon>
        <taxon>Coleoptera</taxon>
        <taxon>Polyphaga</taxon>
        <taxon>Cucujiformia</taxon>
        <taxon>Chrysomeloidea</taxon>
        <taxon>Chrysomelidae</taxon>
        <taxon>Galerucinae</taxon>
        <taxon>Diabroticina</taxon>
        <taxon>Diabroticites</taxon>
        <taxon>Diabrotica</taxon>
    </lineage>
</organism>
<protein>
    <submittedName>
        <fullName evidence="2">Cysteine-rich venom protein 1-like</fullName>
    </submittedName>
</protein>